<protein>
    <submittedName>
        <fullName evidence="2">Glycerophosphoryl diester phosphodiesterase</fullName>
    </submittedName>
</protein>
<dbReference type="InterPro" id="IPR017946">
    <property type="entry name" value="PLC-like_Pdiesterase_TIM-brl"/>
</dbReference>
<evidence type="ECO:0000313" key="3">
    <source>
        <dbReference type="Proteomes" id="UP000198640"/>
    </source>
</evidence>
<evidence type="ECO:0000259" key="1">
    <source>
        <dbReference type="PROSITE" id="PS51704"/>
    </source>
</evidence>
<dbReference type="GO" id="GO:0006629">
    <property type="term" value="P:lipid metabolic process"/>
    <property type="evidence" value="ECO:0007669"/>
    <property type="project" value="InterPro"/>
</dbReference>
<dbReference type="OrthoDB" id="9795622at2"/>
<dbReference type="RefSeq" id="WP_090415808.1">
    <property type="nucleotide sequence ID" value="NZ_FNOY01000097.1"/>
</dbReference>
<name>A0A1H3PEW6_9PROT</name>
<dbReference type="PANTHER" id="PTHR46211">
    <property type="entry name" value="GLYCEROPHOSPHORYL DIESTER PHOSPHODIESTERASE"/>
    <property type="match status" value="1"/>
</dbReference>
<dbReference type="InterPro" id="IPR030395">
    <property type="entry name" value="GP_PDE_dom"/>
</dbReference>
<keyword evidence="3" id="KW-1185">Reference proteome</keyword>
<evidence type="ECO:0000313" key="2">
    <source>
        <dbReference type="EMBL" id="SDY99712.1"/>
    </source>
</evidence>
<dbReference type="CDD" id="cd08581">
    <property type="entry name" value="GDPD_like_1"/>
    <property type="match status" value="1"/>
</dbReference>
<organism evidence="2 3">
    <name type="scientific">Nitrosomonas halophila</name>
    <dbReference type="NCBI Taxonomy" id="44576"/>
    <lineage>
        <taxon>Bacteria</taxon>
        <taxon>Pseudomonadati</taxon>
        <taxon>Pseudomonadota</taxon>
        <taxon>Betaproteobacteria</taxon>
        <taxon>Nitrosomonadales</taxon>
        <taxon>Nitrosomonadaceae</taxon>
        <taxon>Nitrosomonas</taxon>
    </lineage>
</organism>
<dbReference type="EMBL" id="FNOY01000097">
    <property type="protein sequence ID" value="SDY99712.1"/>
    <property type="molecule type" value="Genomic_DNA"/>
</dbReference>
<dbReference type="AlphaFoldDB" id="A0A1H3PEW6"/>
<reference evidence="2 3" key="1">
    <citation type="submission" date="2016-10" db="EMBL/GenBank/DDBJ databases">
        <authorList>
            <person name="de Groot N.N."/>
        </authorList>
    </citation>
    <scope>NUCLEOTIDE SEQUENCE [LARGE SCALE GENOMIC DNA]</scope>
    <source>
        <strain evidence="2 3">Nm1</strain>
    </source>
</reference>
<dbReference type="GO" id="GO:0008081">
    <property type="term" value="F:phosphoric diester hydrolase activity"/>
    <property type="evidence" value="ECO:0007669"/>
    <property type="project" value="InterPro"/>
</dbReference>
<dbReference type="SUPFAM" id="SSF51695">
    <property type="entry name" value="PLC-like phosphodiesterases"/>
    <property type="match status" value="1"/>
</dbReference>
<feature type="domain" description="GP-PDE" evidence="1">
    <location>
        <begin position="6"/>
        <end position="248"/>
    </location>
</feature>
<gene>
    <name evidence="2" type="ORF">SAMN05421881_10974</name>
</gene>
<dbReference type="PROSITE" id="PS51704">
    <property type="entry name" value="GP_PDE"/>
    <property type="match status" value="1"/>
</dbReference>
<dbReference type="Pfam" id="PF03009">
    <property type="entry name" value="GDPD"/>
    <property type="match status" value="1"/>
</dbReference>
<accession>A0A1H3PEW6</accession>
<dbReference type="Proteomes" id="UP000198640">
    <property type="component" value="Unassembled WGS sequence"/>
</dbReference>
<proteinExistence type="predicted"/>
<dbReference type="Gene3D" id="3.20.20.190">
    <property type="entry name" value="Phosphatidylinositol (PI) phosphodiesterase"/>
    <property type="match status" value="1"/>
</dbReference>
<dbReference type="PANTHER" id="PTHR46211:SF1">
    <property type="entry name" value="GLYCEROPHOSPHODIESTER PHOSPHODIESTERASE, CYTOPLASMIC"/>
    <property type="match status" value="1"/>
</dbReference>
<sequence length="267" mass="30056">MTYQAPYLIAHRGYPALYPENSLAGLEAAMEAGACFVEMDVQLSRERTPYLCHDDHLGRLAGLDICLTQLDDDAIEGLAVPYPAAPHSRSKTADRTAPIARLSTFCQLLPEWPHVTAFIEIKAESIARFGLETTVAAISDVVYPLREQCVMISFDRHAIGLIRERGMARIGWVIERWHNQQLAFATELAPDYLFCGTDILPQQLNTLWPGPWQWVIYSVNDYATVLQYAQAGFMLIETDTIGTLLEYPLLRRACATFRTGDPNRHQN</sequence>
<dbReference type="STRING" id="44576.SAMN05421881_10974"/>